<reference evidence="1" key="2">
    <citation type="submission" date="2020-11" db="EMBL/GenBank/DDBJ databases">
        <authorList>
            <person name="McCartney M.A."/>
            <person name="Auch B."/>
            <person name="Kono T."/>
            <person name="Mallez S."/>
            <person name="Becker A."/>
            <person name="Gohl D.M."/>
            <person name="Silverstein K.A.T."/>
            <person name="Koren S."/>
            <person name="Bechman K.B."/>
            <person name="Herman A."/>
            <person name="Abrahante J.E."/>
            <person name="Garbe J."/>
        </authorList>
    </citation>
    <scope>NUCLEOTIDE SEQUENCE</scope>
    <source>
        <strain evidence="1">Duluth1</strain>
        <tissue evidence="1">Whole animal</tissue>
    </source>
</reference>
<comment type="caution">
    <text evidence="1">The sequence shown here is derived from an EMBL/GenBank/DDBJ whole genome shotgun (WGS) entry which is preliminary data.</text>
</comment>
<protein>
    <submittedName>
        <fullName evidence="1">Uncharacterized protein</fullName>
    </submittedName>
</protein>
<keyword evidence="2" id="KW-1185">Reference proteome</keyword>
<name>A0A9D4KFB7_DREPO</name>
<dbReference type="Proteomes" id="UP000828390">
    <property type="component" value="Unassembled WGS sequence"/>
</dbReference>
<sequence>MSNESPKTPKENEIDYLQLQGDINLKKDASNENNGEKISEGRMYNDFDNELAGAKVDFDAQLSQLLEASGTSGDVHCLDRTDGFFKEDPVSKTAVSDIALENDGSLDGESCRIKHSIYTDSDCVF</sequence>
<dbReference type="EMBL" id="JAIWYP010000004">
    <property type="protein sequence ID" value="KAH3838384.1"/>
    <property type="molecule type" value="Genomic_DNA"/>
</dbReference>
<evidence type="ECO:0000313" key="2">
    <source>
        <dbReference type="Proteomes" id="UP000828390"/>
    </source>
</evidence>
<evidence type="ECO:0000313" key="1">
    <source>
        <dbReference type="EMBL" id="KAH3838384.1"/>
    </source>
</evidence>
<proteinExistence type="predicted"/>
<organism evidence="1 2">
    <name type="scientific">Dreissena polymorpha</name>
    <name type="common">Zebra mussel</name>
    <name type="synonym">Mytilus polymorpha</name>
    <dbReference type="NCBI Taxonomy" id="45954"/>
    <lineage>
        <taxon>Eukaryota</taxon>
        <taxon>Metazoa</taxon>
        <taxon>Spiralia</taxon>
        <taxon>Lophotrochozoa</taxon>
        <taxon>Mollusca</taxon>
        <taxon>Bivalvia</taxon>
        <taxon>Autobranchia</taxon>
        <taxon>Heteroconchia</taxon>
        <taxon>Euheterodonta</taxon>
        <taxon>Imparidentia</taxon>
        <taxon>Neoheterodontei</taxon>
        <taxon>Myida</taxon>
        <taxon>Dreissenoidea</taxon>
        <taxon>Dreissenidae</taxon>
        <taxon>Dreissena</taxon>
    </lineage>
</organism>
<gene>
    <name evidence="1" type="ORF">DPMN_111793</name>
</gene>
<dbReference type="AlphaFoldDB" id="A0A9D4KFB7"/>
<reference evidence="1" key="1">
    <citation type="journal article" date="2019" name="bioRxiv">
        <title>The Genome of the Zebra Mussel, Dreissena polymorpha: A Resource for Invasive Species Research.</title>
        <authorList>
            <person name="McCartney M.A."/>
            <person name="Auch B."/>
            <person name="Kono T."/>
            <person name="Mallez S."/>
            <person name="Zhang Y."/>
            <person name="Obille A."/>
            <person name="Becker A."/>
            <person name="Abrahante J.E."/>
            <person name="Garbe J."/>
            <person name="Badalamenti J.P."/>
            <person name="Herman A."/>
            <person name="Mangelson H."/>
            <person name="Liachko I."/>
            <person name="Sullivan S."/>
            <person name="Sone E.D."/>
            <person name="Koren S."/>
            <person name="Silverstein K.A.T."/>
            <person name="Beckman K.B."/>
            <person name="Gohl D.M."/>
        </authorList>
    </citation>
    <scope>NUCLEOTIDE SEQUENCE</scope>
    <source>
        <strain evidence="1">Duluth1</strain>
        <tissue evidence="1">Whole animal</tissue>
    </source>
</reference>
<accession>A0A9D4KFB7</accession>